<protein>
    <submittedName>
        <fullName evidence="6">Beta-lactamase domain protein</fullName>
    </submittedName>
</protein>
<dbReference type="HOGENOM" id="CLU_030571_5_4_2"/>
<keyword evidence="4" id="KW-0862">Zinc</keyword>
<dbReference type="GeneID" id="11594436"/>
<keyword evidence="2" id="KW-0479">Metal-binding</keyword>
<comment type="cofactor">
    <cofactor evidence="1">
        <name>Zn(2+)</name>
        <dbReference type="ChEBI" id="CHEBI:29105"/>
    </cofactor>
</comment>
<evidence type="ECO:0000256" key="4">
    <source>
        <dbReference type="ARBA" id="ARBA00022833"/>
    </source>
</evidence>
<dbReference type="SMART" id="SM00849">
    <property type="entry name" value="Lactamase_B"/>
    <property type="match status" value="1"/>
</dbReference>
<dbReference type="STRING" id="1104324.P186_2837"/>
<dbReference type="eggNOG" id="arCOG00504">
    <property type="taxonomic scope" value="Archaea"/>
</dbReference>
<evidence type="ECO:0000256" key="3">
    <source>
        <dbReference type="ARBA" id="ARBA00022801"/>
    </source>
</evidence>
<evidence type="ECO:0000259" key="5">
    <source>
        <dbReference type="SMART" id="SM00849"/>
    </source>
</evidence>
<dbReference type="Proteomes" id="UP000005867">
    <property type="component" value="Chromosome"/>
</dbReference>
<evidence type="ECO:0000313" key="6">
    <source>
        <dbReference type="EMBL" id="AET34213.1"/>
    </source>
</evidence>
<dbReference type="SUPFAM" id="SSF56281">
    <property type="entry name" value="Metallo-hydrolase/oxidoreductase"/>
    <property type="match status" value="1"/>
</dbReference>
<dbReference type="KEGG" id="pyr:P186_2837"/>
<dbReference type="GO" id="GO:0046872">
    <property type="term" value="F:metal ion binding"/>
    <property type="evidence" value="ECO:0007669"/>
    <property type="project" value="UniProtKB-KW"/>
</dbReference>
<dbReference type="InterPro" id="IPR051453">
    <property type="entry name" value="MBL_Glyoxalase_II"/>
</dbReference>
<evidence type="ECO:0000256" key="1">
    <source>
        <dbReference type="ARBA" id="ARBA00001947"/>
    </source>
</evidence>
<evidence type="ECO:0000256" key="2">
    <source>
        <dbReference type="ARBA" id="ARBA00022723"/>
    </source>
</evidence>
<dbReference type="Gene3D" id="3.60.15.10">
    <property type="entry name" value="Ribonuclease Z/Hydroxyacylglutathione hydrolase-like"/>
    <property type="match status" value="1"/>
</dbReference>
<dbReference type="AlphaFoldDB" id="G7VFK7"/>
<organism evidence="6 7">
    <name type="scientific">Pyrobaculum ferrireducens</name>
    <dbReference type="NCBI Taxonomy" id="1104324"/>
    <lineage>
        <taxon>Archaea</taxon>
        <taxon>Thermoproteota</taxon>
        <taxon>Thermoprotei</taxon>
        <taxon>Thermoproteales</taxon>
        <taxon>Thermoproteaceae</taxon>
        <taxon>Pyrobaculum</taxon>
    </lineage>
</organism>
<dbReference type="OrthoDB" id="197151at2157"/>
<gene>
    <name evidence="6" type="ORF">P186_2837</name>
</gene>
<evidence type="ECO:0000313" key="7">
    <source>
        <dbReference type="Proteomes" id="UP000005867"/>
    </source>
</evidence>
<feature type="domain" description="Metallo-beta-lactamase" evidence="5">
    <location>
        <begin position="12"/>
        <end position="177"/>
    </location>
</feature>
<dbReference type="PANTHER" id="PTHR46233">
    <property type="entry name" value="HYDROXYACYLGLUTATHIONE HYDROLASE GLOC"/>
    <property type="match status" value="1"/>
</dbReference>
<dbReference type="InterPro" id="IPR036866">
    <property type="entry name" value="RibonucZ/Hydroxyglut_hydro"/>
</dbReference>
<keyword evidence="7" id="KW-1185">Reference proteome</keyword>
<dbReference type="BioCyc" id="PSP1104324:GJSN-2775-MONOMER"/>
<reference evidence="6 7" key="1">
    <citation type="journal article" date="2012" name="J. Bacteriol.">
        <title>Complete genome sequence of strain 1860, a crenarchaeon of the genus pyrobaculum able to grow with various electron acceptors.</title>
        <authorList>
            <person name="Mardanov A.V."/>
            <person name="Gumerov V.M."/>
            <person name="Slobodkina G.B."/>
            <person name="Beletsky A.V."/>
            <person name="Bonch-Osmolovskaya E.A."/>
            <person name="Ravin N.V."/>
            <person name="Skryabin K.G."/>
        </authorList>
    </citation>
    <scope>NUCLEOTIDE SEQUENCE [LARGE SCALE GENOMIC DNA]</scope>
    <source>
        <strain evidence="6 7">1860</strain>
    </source>
</reference>
<keyword evidence="3" id="KW-0378">Hydrolase</keyword>
<accession>G7VFK7</accession>
<dbReference type="InterPro" id="IPR001279">
    <property type="entry name" value="Metallo-B-lactamas"/>
</dbReference>
<name>G7VFK7_9CREN</name>
<dbReference type="PANTHER" id="PTHR46233:SF3">
    <property type="entry name" value="HYDROXYACYLGLUTATHIONE HYDROLASE GLOC"/>
    <property type="match status" value="1"/>
</dbReference>
<proteinExistence type="predicted"/>
<sequence length="207" mass="22350">MEVVRVVVGPLATNSYVVCQGDECVVVDPGDEGERLLRALGGRSLVAVVATHLHFDHVGAVAHLVEATGAPFYAHPADWRIYKALNEVAPSWGFEVPELPTPRDPGERLWLFDVLHTPGHTPGSISLVAGDAVFTGDTLFRGSVGRTDLPHGDWRELTRSVCRLYQLPGHLVVYPGHGPPTTIGSEAAGNPFINADVCGNERQSNRY</sequence>
<dbReference type="GO" id="GO:0016787">
    <property type="term" value="F:hydrolase activity"/>
    <property type="evidence" value="ECO:0007669"/>
    <property type="project" value="UniProtKB-KW"/>
</dbReference>
<dbReference type="Pfam" id="PF00753">
    <property type="entry name" value="Lactamase_B"/>
    <property type="match status" value="1"/>
</dbReference>
<dbReference type="RefSeq" id="WP_014290038.1">
    <property type="nucleotide sequence ID" value="NC_016645.1"/>
</dbReference>
<dbReference type="EMBL" id="CP003098">
    <property type="protein sequence ID" value="AET34213.1"/>
    <property type="molecule type" value="Genomic_DNA"/>
</dbReference>